<sequence length="253" mass="26572">MPMHPDWLQPAFGIPGVQAVMTTRAGGGSVAPWDSMNVGLAVDDDPAQVARNRALLQEATGADLVFMKQVHGTRVLRLTGEHLAAPVLEADACVTIEPGLACVVQVADCLPVLMAAPGGVAAAHAGWRGLAGGVVEAALCDLCKATGCKPAEVVCWLGPCIGPDAFEVGADVLEGFGVQSAGADPARFKPLRPGKWLANLPQLARDRLAAAGVTQVSGGEWCTVRDQVDGRSRFFSFRRDRITGRMAAVIWRR</sequence>
<evidence type="ECO:0000256" key="5">
    <source>
        <dbReference type="ARBA" id="ARBA00022801"/>
    </source>
</evidence>
<dbReference type="InterPro" id="IPR038371">
    <property type="entry name" value="Cu_polyphenol_OxRdtase_sf"/>
</dbReference>
<evidence type="ECO:0000256" key="6">
    <source>
        <dbReference type="ARBA" id="ARBA00022833"/>
    </source>
</evidence>
<evidence type="ECO:0000256" key="10">
    <source>
        <dbReference type="RuleBase" id="RU361274"/>
    </source>
</evidence>
<comment type="catalytic activity">
    <reaction evidence="9">
        <text>S-methyl-5'-thioadenosine + phosphate = 5-(methylsulfanyl)-alpha-D-ribose 1-phosphate + adenine</text>
        <dbReference type="Rhea" id="RHEA:11852"/>
        <dbReference type="ChEBI" id="CHEBI:16708"/>
        <dbReference type="ChEBI" id="CHEBI:17509"/>
        <dbReference type="ChEBI" id="CHEBI:43474"/>
        <dbReference type="ChEBI" id="CHEBI:58533"/>
        <dbReference type="EC" id="2.4.2.28"/>
    </reaction>
    <physiologicalReaction direction="left-to-right" evidence="9">
        <dbReference type="Rhea" id="RHEA:11853"/>
    </physiologicalReaction>
</comment>
<evidence type="ECO:0000313" key="11">
    <source>
        <dbReference type="EMBL" id="WOB06412.1"/>
    </source>
</evidence>
<evidence type="ECO:0000256" key="9">
    <source>
        <dbReference type="ARBA" id="ARBA00049893"/>
    </source>
</evidence>
<dbReference type="RefSeq" id="WP_316698845.1">
    <property type="nucleotide sequence ID" value="NZ_CP136336.1"/>
</dbReference>
<comment type="catalytic activity">
    <reaction evidence="1">
        <text>inosine + phosphate = alpha-D-ribose 1-phosphate + hypoxanthine</text>
        <dbReference type="Rhea" id="RHEA:27646"/>
        <dbReference type="ChEBI" id="CHEBI:17368"/>
        <dbReference type="ChEBI" id="CHEBI:17596"/>
        <dbReference type="ChEBI" id="CHEBI:43474"/>
        <dbReference type="ChEBI" id="CHEBI:57720"/>
        <dbReference type="EC" id="2.4.2.1"/>
    </reaction>
    <physiologicalReaction direction="left-to-right" evidence="1">
        <dbReference type="Rhea" id="RHEA:27647"/>
    </physiologicalReaction>
</comment>
<dbReference type="Gene3D" id="3.60.140.10">
    <property type="entry name" value="CNF1/YfiH-like putative cysteine hydrolases"/>
    <property type="match status" value="1"/>
</dbReference>
<evidence type="ECO:0000256" key="2">
    <source>
        <dbReference type="ARBA" id="ARBA00007353"/>
    </source>
</evidence>
<evidence type="ECO:0000256" key="3">
    <source>
        <dbReference type="ARBA" id="ARBA00022679"/>
    </source>
</evidence>
<keyword evidence="5" id="KW-0378">Hydrolase</keyword>
<dbReference type="PANTHER" id="PTHR30616:SF2">
    <property type="entry name" value="PURINE NUCLEOSIDE PHOSPHORYLASE LACC1"/>
    <property type="match status" value="1"/>
</dbReference>
<reference evidence="11 12" key="1">
    <citation type="submission" date="2023-10" db="EMBL/GenBank/DDBJ databases">
        <title>Bacteria for the degradation of biodegradable plastic PBAT(Polybutylene adipate terephthalate).</title>
        <authorList>
            <person name="Weon H.-Y."/>
            <person name="Yeon J."/>
        </authorList>
    </citation>
    <scope>NUCLEOTIDE SEQUENCE [LARGE SCALE GENOMIC DNA]</scope>
    <source>
        <strain evidence="11 12">SBD 7-3</strain>
    </source>
</reference>
<dbReference type="PANTHER" id="PTHR30616">
    <property type="entry name" value="UNCHARACTERIZED PROTEIN YFIH"/>
    <property type="match status" value="1"/>
</dbReference>
<dbReference type="CDD" id="cd16833">
    <property type="entry name" value="YfiH"/>
    <property type="match status" value="1"/>
</dbReference>
<dbReference type="InterPro" id="IPR003730">
    <property type="entry name" value="Cu_polyphenol_OxRdtase"/>
</dbReference>
<accession>A0ABZ0CN41</accession>
<proteinExistence type="inferred from homology"/>
<name>A0ABZ0CN41_9BURK</name>
<comment type="catalytic activity">
    <reaction evidence="8">
        <text>adenosine + phosphate = alpha-D-ribose 1-phosphate + adenine</text>
        <dbReference type="Rhea" id="RHEA:27642"/>
        <dbReference type="ChEBI" id="CHEBI:16335"/>
        <dbReference type="ChEBI" id="CHEBI:16708"/>
        <dbReference type="ChEBI" id="CHEBI:43474"/>
        <dbReference type="ChEBI" id="CHEBI:57720"/>
        <dbReference type="EC" id="2.4.2.1"/>
    </reaction>
    <physiologicalReaction direction="left-to-right" evidence="8">
        <dbReference type="Rhea" id="RHEA:27643"/>
    </physiologicalReaction>
</comment>
<dbReference type="EMBL" id="CP136336">
    <property type="protein sequence ID" value="WOB06412.1"/>
    <property type="molecule type" value="Genomic_DNA"/>
</dbReference>
<organism evidence="11 12">
    <name type="scientific">Piscinibacter gummiphilus</name>
    <dbReference type="NCBI Taxonomy" id="946333"/>
    <lineage>
        <taxon>Bacteria</taxon>
        <taxon>Pseudomonadati</taxon>
        <taxon>Pseudomonadota</taxon>
        <taxon>Betaproteobacteria</taxon>
        <taxon>Burkholderiales</taxon>
        <taxon>Sphaerotilaceae</taxon>
        <taxon>Piscinibacter</taxon>
    </lineage>
</organism>
<keyword evidence="6" id="KW-0862">Zinc</keyword>
<keyword evidence="4" id="KW-0479">Metal-binding</keyword>
<keyword evidence="3" id="KW-0808">Transferase</keyword>
<evidence type="ECO:0000256" key="7">
    <source>
        <dbReference type="ARBA" id="ARBA00047989"/>
    </source>
</evidence>
<keyword evidence="12" id="KW-1185">Reference proteome</keyword>
<dbReference type="Proteomes" id="UP001303946">
    <property type="component" value="Chromosome"/>
</dbReference>
<evidence type="ECO:0000256" key="8">
    <source>
        <dbReference type="ARBA" id="ARBA00048968"/>
    </source>
</evidence>
<gene>
    <name evidence="11" type="primary">pgeF</name>
    <name evidence="11" type="ORF">RXV79_15935</name>
</gene>
<evidence type="ECO:0000256" key="1">
    <source>
        <dbReference type="ARBA" id="ARBA00000553"/>
    </source>
</evidence>
<evidence type="ECO:0000313" key="12">
    <source>
        <dbReference type="Proteomes" id="UP001303946"/>
    </source>
</evidence>
<dbReference type="InterPro" id="IPR011324">
    <property type="entry name" value="Cytotoxic_necrot_fac-like_cat"/>
</dbReference>
<evidence type="ECO:0000256" key="4">
    <source>
        <dbReference type="ARBA" id="ARBA00022723"/>
    </source>
</evidence>
<comment type="similarity">
    <text evidence="2 10">Belongs to the purine nucleoside phosphorylase YfiH/LACC1 family.</text>
</comment>
<dbReference type="SUPFAM" id="SSF64438">
    <property type="entry name" value="CNF1/YfiH-like putative cysteine hydrolases"/>
    <property type="match status" value="1"/>
</dbReference>
<dbReference type="NCBIfam" id="TIGR00726">
    <property type="entry name" value="peptidoglycan editing factor PgeF"/>
    <property type="match status" value="1"/>
</dbReference>
<dbReference type="Pfam" id="PF02578">
    <property type="entry name" value="Cu-oxidase_4"/>
    <property type="match status" value="1"/>
</dbReference>
<protein>
    <recommendedName>
        <fullName evidence="10">Purine nucleoside phosphorylase</fullName>
    </recommendedName>
</protein>
<comment type="catalytic activity">
    <reaction evidence="7">
        <text>adenosine + H2O + H(+) = inosine + NH4(+)</text>
        <dbReference type="Rhea" id="RHEA:24408"/>
        <dbReference type="ChEBI" id="CHEBI:15377"/>
        <dbReference type="ChEBI" id="CHEBI:15378"/>
        <dbReference type="ChEBI" id="CHEBI:16335"/>
        <dbReference type="ChEBI" id="CHEBI:17596"/>
        <dbReference type="ChEBI" id="CHEBI:28938"/>
        <dbReference type="EC" id="3.5.4.4"/>
    </reaction>
    <physiologicalReaction direction="left-to-right" evidence="7">
        <dbReference type="Rhea" id="RHEA:24409"/>
    </physiologicalReaction>
</comment>